<dbReference type="InterPro" id="IPR036259">
    <property type="entry name" value="MFS_trans_sf"/>
</dbReference>
<organism evidence="12 13">
    <name type="scientific">Solilutibacter tolerans</name>
    <dbReference type="NCBI Taxonomy" id="1604334"/>
    <lineage>
        <taxon>Bacteria</taxon>
        <taxon>Pseudomonadati</taxon>
        <taxon>Pseudomonadota</taxon>
        <taxon>Gammaproteobacteria</taxon>
        <taxon>Lysobacterales</taxon>
        <taxon>Lysobacteraceae</taxon>
        <taxon>Solilutibacter</taxon>
    </lineage>
</organism>
<dbReference type="EMBL" id="FTLW01000003">
    <property type="protein sequence ID" value="SIQ49699.1"/>
    <property type="molecule type" value="Genomic_DNA"/>
</dbReference>
<keyword evidence="7 10" id="KW-1133">Transmembrane helix</keyword>
<feature type="transmembrane region" description="Helical" evidence="10">
    <location>
        <begin position="292"/>
        <end position="315"/>
    </location>
</feature>
<dbReference type="PANTHER" id="PTHR23501">
    <property type="entry name" value="MAJOR FACILITATOR SUPERFAMILY"/>
    <property type="match status" value="1"/>
</dbReference>
<protein>
    <submittedName>
        <fullName evidence="12">MFS transporter, DHA2 family, multidrug resistance protein</fullName>
    </submittedName>
</protein>
<evidence type="ECO:0000313" key="12">
    <source>
        <dbReference type="EMBL" id="SIQ49699.1"/>
    </source>
</evidence>
<dbReference type="SUPFAM" id="SSF103473">
    <property type="entry name" value="MFS general substrate transporter"/>
    <property type="match status" value="1"/>
</dbReference>
<dbReference type="GO" id="GO:1990961">
    <property type="term" value="P:xenobiotic detoxification by transmembrane export across the plasma membrane"/>
    <property type="evidence" value="ECO:0007669"/>
    <property type="project" value="UniProtKB-ARBA"/>
</dbReference>
<evidence type="ECO:0000256" key="10">
    <source>
        <dbReference type="SAM" id="Phobius"/>
    </source>
</evidence>
<dbReference type="PROSITE" id="PS50850">
    <property type="entry name" value="MFS"/>
    <property type="match status" value="1"/>
</dbReference>
<sequence>MASTTATSDDLPQAPAPTETAANMPGFAPPNRALTTIGLALASFMQVLDTTIANVSLPTISGNLGGSASQATWVITSFAVSTAIALPLTGWLARRFGERKLFMWSTMAFVIASFLCGIANSMGLLVTARALQGLVAGPMYPITQALLLSIYPPAKRGQAIALLAMVTVVAPIAGPILGGWITDNYSWEWIFFINIPLGIFSSLVVGSQLKGRPEKLEKPKMDYVGLATLVLGVGALQLLLDLGNDEDWFNSSHMVALAIIAVISLVVFVIWELTDEDPIVNLRLFRHRNFTAGTIAMVLAYSAFFAVGILVPLWLQRNLGYSAIWAGLATAPIGILPVMIAPIIGKHGNKVDLRILASGAFIVMAFTSFLRSHFNLDVDFNHIATIQLMQGLGVALFFMPVLQILLSDLEPHEIAAGSGLSTFLRTLGGSFAASLTTYAWTQRSAVHHAQLTEHIPATDPAMLQTIAQYGAGDVQRGAMVLNGMITQQSMQIGFNEIFHLLGIIFLAVIAVVWIAKPPFGAKGGAAAAGGH</sequence>
<feature type="domain" description="Major facilitator superfamily (MFS) profile" evidence="11">
    <location>
        <begin position="35"/>
        <end position="520"/>
    </location>
</feature>
<dbReference type="InterPro" id="IPR011701">
    <property type="entry name" value="MFS"/>
</dbReference>
<dbReference type="AlphaFoldDB" id="A0A1N6T8M1"/>
<feature type="transmembrane region" description="Helical" evidence="10">
    <location>
        <begin position="187"/>
        <end position="209"/>
    </location>
</feature>
<dbReference type="FunFam" id="1.20.1720.10:FF:000002">
    <property type="entry name" value="Multidrug resistance protein B"/>
    <property type="match status" value="1"/>
</dbReference>
<feature type="transmembrane region" description="Helical" evidence="10">
    <location>
        <begin position="130"/>
        <end position="148"/>
    </location>
</feature>
<gene>
    <name evidence="12" type="ORF">SAMN05421546_1299</name>
</gene>
<evidence type="ECO:0000256" key="4">
    <source>
        <dbReference type="ARBA" id="ARBA00022475"/>
    </source>
</evidence>
<dbReference type="GO" id="GO:0015721">
    <property type="term" value="P:bile acid and bile salt transport"/>
    <property type="evidence" value="ECO:0007669"/>
    <property type="project" value="UniProtKB-ARBA"/>
</dbReference>
<keyword evidence="6 10" id="KW-0812">Transmembrane</keyword>
<evidence type="ECO:0000256" key="9">
    <source>
        <dbReference type="SAM" id="MobiDB-lite"/>
    </source>
</evidence>
<feature type="transmembrane region" description="Helical" evidence="10">
    <location>
        <begin position="252"/>
        <end position="271"/>
    </location>
</feature>
<evidence type="ECO:0000256" key="8">
    <source>
        <dbReference type="ARBA" id="ARBA00023136"/>
    </source>
</evidence>
<evidence type="ECO:0000256" key="5">
    <source>
        <dbReference type="ARBA" id="ARBA00022519"/>
    </source>
</evidence>
<evidence type="ECO:0000259" key="11">
    <source>
        <dbReference type="PROSITE" id="PS50850"/>
    </source>
</evidence>
<dbReference type="Proteomes" id="UP000241788">
    <property type="component" value="Unassembled WGS sequence"/>
</dbReference>
<evidence type="ECO:0000256" key="1">
    <source>
        <dbReference type="ARBA" id="ARBA00004429"/>
    </source>
</evidence>
<evidence type="ECO:0000256" key="2">
    <source>
        <dbReference type="ARBA" id="ARBA00008537"/>
    </source>
</evidence>
<feature type="transmembrane region" description="Helical" evidence="10">
    <location>
        <begin position="386"/>
        <end position="406"/>
    </location>
</feature>
<feature type="transmembrane region" description="Helical" evidence="10">
    <location>
        <begin position="101"/>
        <end position="124"/>
    </location>
</feature>
<dbReference type="NCBIfam" id="TIGR00711">
    <property type="entry name" value="efflux_EmrB"/>
    <property type="match status" value="1"/>
</dbReference>
<feature type="region of interest" description="Disordered" evidence="9">
    <location>
        <begin position="1"/>
        <end position="25"/>
    </location>
</feature>
<evidence type="ECO:0000256" key="7">
    <source>
        <dbReference type="ARBA" id="ARBA00022989"/>
    </source>
</evidence>
<feature type="transmembrane region" description="Helical" evidence="10">
    <location>
        <begin position="160"/>
        <end position="181"/>
    </location>
</feature>
<feature type="transmembrane region" description="Helical" evidence="10">
    <location>
        <begin position="221"/>
        <end position="240"/>
    </location>
</feature>
<evidence type="ECO:0000256" key="3">
    <source>
        <dbReference type="ARBA" id="ARBA00022448"/>
    </source>
</evidence>
<dbReference type="CDD" id="cd17503">
    <property type="entry name" value="MFS_LmrB_MDR_like"/>
    <property type="match status" value="1"/>
</dbReference>
<dbReference type="Pfam" id="PF07690">
    <property type="entry name" value="MFS_1"/>
    <property type="match status" value="1"/>
</dbReference>
<proteinExistence type="inferred from homology"/>
<dbReference type="GO" id="GO:0005886">
    <property type="term" value="C:plasma membrane"/>
    <property type="evidence" value="ECO:0007669"/>
    <property type="project" value="UniProtKB-SubCell"/>
</dbReference>
<keyword evidence="8 10" id="KW-0472">Membrane</keyword>
<keyword evidence="4" id="KW-1003">Cell membrane</keyword>
<keyword evidence="13" id="KW-1185">Reference proteome</keyword>
<feature type="transmembrane region" description="Helical" evidence="10">
    <location>
        <begin position="71"/>
        <end position="89"/>
    </location>
</feature>
<dbReference type="STRING" id="1604334.SAMN05421546_1299"/>
<feature type="compositionally biased region" description="Polar residues" evidence="9">
    <location>
        <begin position="1"/>
        <end position="10"/>
    </location>
</feature>
<accession>A0A1N6T8M1</accession>
<reference evidence="13" key="1">
    <citation type="submission" date="2017-01" db="EMBL/GenBank/DDBJ databases">
        <authorList>
            <person name="Varghese N."/>
            <person name="Submissions S."/>
        </authorList>
    </citation>
    <scope>NUCLEOTIDE SEQUENCE [LARGE SCALE GENOMIC DNA]</scope>
    <source>
        <strain evidence="13">UM1</strain>
    </source>
</reference>
<dbReference type="RefSeq" id="WP_076586551.1">
    <property type="nucleotide sequence ID" value="NZ_FTLW01000003.1"/>
</dbReference>
<dbReference type="Gene3D" id="1.20.1250.20">
    <property type="entry name" value="MFS general substrate transporter like domains"/>
    <property type="match status" value="1"/>
</dbReference>
<dbReference type="PANTHER" id="PTHR23501:SF174">
    <property type="entry name" value="MULTIDRUG EXPORT PROTEIN EMRB-RELATED"/>
    <property type="match status" value="1"/>
</dbReference>
<feature type="transmembrane region" description="Helical" evidence="10">
    <location>
        <begin position="497"/>
        <end position="515"/>
    </location>
</feature>
<keyword evidence="5" id="KW-0997">Cell inner membrane</keyword>
<feature type="transmembrane region" description="Helical" evidence="10">
    <location>
        <begin position="321"/>
        <end position="343"/>
    </location>
</feature>
<evidence type="ECO:0000256" key="6">
    <source>
        <dbReference type="ARBA" id="ARBA00022692"/>
    </source>
</evidence>
<keyword evidence="3" id="KW-0813">Transport</keyword>
<dbReference type="InterPro" id="IPR020846">
    <property type="entry name" value="MFS_dom"/>
</dbReference>
<dbReference type="GO" id="GO:0022857">
    <property type="term" value="F:transmembrane transporter activity"/>
    <property type="evidence" value="ECO:0007669"/>
    <property type="project" value="InterPro"/>
</dbReference>
<comment type="subcellular location">
    <subcellularLocation>
        <location evidence="1">Cell inner membrane</location>
        <topology evidence="1">Multi-pass membrane protein</topology>
    </subcellularLocation>
</comment>
<dbReference type="Gene3D" id="1.20.1720.10">
    <property type="entry name" value="Multidrug resistance protein D"/>
    <property type="match status" value="1"/>
</dbReference>
<dbReference type="InterPro" id="IPR004638">
    <property type="entry name" value="EmrB-like"/>
</dbReference>
<evidence type="ECO:0000313" key="13">
    <source>
        <dbReference type="Proteomes" id="UP000241788"/>
    </source>
</evidence>
<feature type="transmembrane region" description="Helical" evidence="10">
    <location>
        <begin position="355"/>
        <end position="374"/>
    </location>
</feature>
<name>A0A1N6T8M1_9GAMM</name>
<comment type="similarity">
    <text evidence="2">Belongs to the major facilitator superfamily. EmrB family.</text>
</comment>
<dbReference type="OrthoDB" id="9812221at2"/>